<name>A0ABP8JL79_9MICO</name>
<dbReference type="InterPro" id="IPR012337">
    <property type="entry name" value="RNaseH-like_sf"/>
</dbReference>
<dbReference type="CDD" id="cd17934">
    <property type="entry name" value="DEXXQc_Upf1-like"/>
    <property type="match status" value="1"/>
</dbReference>
<comment type="caution">
    <text evidence="7">The sequence shown here is derived from an EMBL/GenBank/DDBJ whole genome shotgun (WGS) entry which is preliminary data.</text>
</comment>
<dbReference type="EMBL" id="BAABFX010000020">
    <property type="protein sequence ID" value="GAA4392596.1"/>
    <property type="molecule type" value="Genomic_DNA"/>
</dbReference>
<dbReference type="Pfam" id="PF13087">
    <property type="entry name" value="AAA_12"/>
    <property type="match status" value="1"/>
</dbReference>
<evidence type="ECO:0000256" key="4">
    <source>
        <dbReference type="ARBA" id="ARBA00022840"/>
    </source>
</evidence>
<dbReference type="InterPro" id="IPR038720">
    <property type="entry name" value="YprB_RNase_H-like_dom"/>
</dbReference>
<evidence type="ECO:0000256" key="1">
    <source>
        <dbReference type="ARBA" id="ARBA00022741"/>
    </source>
</evidence>
<protein>
    <submittedName>
        <fullName evidence="7">TM0106 family RecB-like putative nuclease</fullName>
    </submittedName>
</protein>
<dbReference type="SUPFAM" id="SSF53098">
    <property type="entry name" value="Ribonuclease H-like"/>
    <property type="match status" value="1"/>
</dbReference>
<sequence>MFLLGDDARLVISASDLRTASDCEFALVRQLDVVLGRADKVEDPRDPMLARVSALGDQHEQSELRRLRREHPNGVRHLPSPSYTPQGLAAAMATTVEALSCGATVLSQATLFDGGFVGRADFLELTPAGWLVSDTKLARHATVTALLQVGAYAALLLDAGAPVAPTVRLVLGDGATRDDPLGEVLPVYRSRRARLDGILADHRADEAAATWGDERWLACGSCPTCVAEVEAARDLLLVAGMRRPTRRRLRDAGVRTIDDLAASTGPVADVRAQSLDRLRAQARLQLVQEADPTGAVHHEVIDVAALSRLPAPSPGDIFFDFEGDPLWQEPGSGIWGLEYLFGMIEVDSGQERFRAFWAHDRREEKQALISFVDHVNERLAIWPDLHVYHYAPYEPAALLRMAARHGVYEDEVDELLRRRVFVDLYAVVKAGVRISQRSYSIKKLEPLYMPAREGEVQGGAESIVVYHQFSAATNEGRTDEAASLLAEIADYNELDCISTLKLRDWLLERCTEAGGSPAGPVDEGDDVATPVSDKRAAALALEAAVRGLVDEIPPAQWSDEHRAMAMIASSVLYHAREDKPAWQEHYERVRQPVGDWRRADGVFVVDHAEVLEPWAQQSARHNPRRVLRLSGEAPGGPPRVGECHVVYAAPGPDGFEASPMDANTVNPSKGSVLAIDEELSDDGVARLVVTLSEQHSRALGDHDHLPVALTPGGPIKTDSIDRALAEVAEEVLASGSVPVSAGTDVLLRRAPRLRGGMPLPPVADAGDDRFIDAIETALLAMDDSYVAAQGPPGTGKTHVGGHVIARLAAQGWRIGVCAQSHAAVENMLTAVVRAGLDPAQVGKVAKSTPDPRWTALAKADDLAAFAAQHDQASRGYVIGGSAWDLTNERRVGRGQLDLLVIDEAGQFSLAKTLAVGVSAQRLLLLGDPQQLPQVSTGVHAQPVDESALGWLAAGEPVLPAHLGYFLETTRRMHPDLTTVVSDLAYDGALASHETVTAARRLDGIRPGLHVVVVDHLDNSTESLEEAEAVSALAQTLIGRMWHDPSLTDGSGAPAPARPLTATDLIVITPYNRQAERIRGALRAAGLDDVQVGTVDKFQGQEAPVAILSMAASSHSDVSRGMGFLLDRHRLNVGISRGQYAAYLVRSRVLTDFSPSSPDELIALGAFLRLHPQ</sequence>
<keyword evidence="8" id="KW-1185">Reference proteome</keyword>
<dbReference type="Pfam" id="PF13604">
    <property type="entry name" value="AAA_30"/>
    <property type="match status" value="1"/>
</dbReference>
<dbReference type="NCBIfam" id="TIGR03491">
    <property type="entry name" value="TM0106 family RecB-like putative nuclease"/>
    <property type="match status" value="1"/>
</dbReference>
<evidence type="ECO:0000256" key="3">
    <source>
        <dbReference type="ARBA" id="ARBA00022806"/>
    </source>
</evidence>
<dbReference type="PANTHER" id="PTHR43788">
    <property type="entry name" value="DNA2/NAM7 HELICASE FAMILY MEMBER"/>
    <property type="match status" value="1"/>
</dbReference>
<feature type="domain" description="DNA2/NAM7 helicase-like C-terminal" evidence="5">
    <location>
        <begin position="964"/>
        <end position="1144"/>
    </location>
</feature>
<feature type="domain" description="YprB ribonuclease H-like" evidence="6">
    <location>
        <begin position="317"/>
        <end position="506"/>
    </location>
</feature>
<dbReference type="RefSeq" id="WP_159903239.1">
    <property type="nucleotide sequence ID" value="NZ_BAABFX010000020.1"/>
</dbReference>
<evidence type="ECO:0000256" key="2">
    <source>
        <dbReference type="ARBA" id="ARBA00022801"/>
    </source>
</evidence>
<reference evidence="8" key="1">
    <citation type="journal article" date="2019" name="Int. J. Syst. Evol. Microbiol.">
        <title>The Global Catalogue of Microorganisms (GCM) 10K type strain sequencing project: providing services to taxonomists for standard genome sequencing and annotation.</title>
        <authorList>
            <consortium name="The Broad Institute Genomics Platform"/>
            <consortium name="The Broad Institute Genome Sequencing Center for Infectious Disease"/>
            <person name="Wu L."/>
            <person name="Ma J."/>
        </authorList>
    </citation>
    <scope>NUCLEOTIDE SEQUENCE [LARGE SCALE GENOMIC DNA]</scope>
    <source>
        <strain evidence="8">JCM 17738</strain>
    </source>
</reference>
<dbReference type="InterPro" id="IPR041679">
    <property type="entry name" value="DNA2/NAM7-like_C"/>
</dbReference>
<dbReference type="CDD" id="cd18808">
    <property type="entry name" value="SF1_C_Upf1"/>
    <property type="match status" value="1"/>
</dbReference>
<accession>A0ABP8JL79</accession>
<dbReference type="Pfam" id="PF13482">
    <property type="entry name" value="RNase_H_2"/>
    <property type="match status" value="1"/>
</dbReference>
<organism evidence="7 8">
    <name type="scientific">Ornithinibacter aureus</name>
    <dbReference type="NCBI Taxonomy" id="622664"/>
    <lineage>
        <taxon>Bacteria</taxon>
        <taxon>Bacillati</taxon>
        <taxon>Actinomycetota</taxon>
        <taxon>Actinomycetes</taxon>
        <taxon>Micrococcales</taxon>
        <taxon>Intrasporangiaceae</taxon>
        <taxon>Ornithinibacter</taxon>
    </lineage>
</organism>
<dbReference type="SUPFAM" id="SSF52540">
    <property type="entry name" value="P-loop containing nucleoside triphosphate hydrolases"/>
    <property type="match status" value="1"/>
</dbReference>
<keyword evidence="1" id="KW-0547">Nucleotide-binding</keyword>
<dbReference type="Proteomes" id="UP001500390">
    <property type="component" value="Unassembled WGS sequence"/>
</dbReference>
<keyword evidence="3" id="KW-0347">Helicase</keyword>
<dbReference type="InterPro" id="IPR019993">
    <property type="entry name" value="RecB_nuclease_TM0106_put"/>
</dbReference>
<dbReference type="InterPro" id="IPR027417">
    <property type="entry name" value="P-loop_NTPase"/>
</dbReference>
<dbReference type="InterPro" id="IPR047187">
    <property type="entry name" value="SF1_C_Upf1"/>
</dbReference>
<keyword evidence="2" id="KW-0378">Hydrolase</keyword>
<gene>
    <name evidence="7" type="ORF">GCM10023153_11730</name>
</gene>
<evidence type="ECO:0000259" key="6">
    <source>
        <dbReference type="Pfam" id="PF13482"/>
    </source>
</evidence>
<dbReference type="PANTHER" id="PTHR43788:SF8">
    <property type="entry name" value="DNA-BINDING PROTEIN SMUBP-2"/>
    <property type="match status" value="1"/>
</dbReference>
<dbReference type="InterPro" id="IPR050534">
    <property type="entry name" value="Coronavir_polyprotein_1ab"/>
</dbReference>
<evidence type="ECO:0000313" key="8">
    <source>
        <dbReference type="Proteomes" id="UP001500390"/>
    </source>
</evidence>
<evidence type="ECO:0000259" key="5">
    <source>
        <dbReference type="Pfam" id="PF13087"/>
    </source>
</evidence>
<evidence type="ECO:0000313" key="7">
    <source>
        <dbReference type="EMBL" id="GAA4392596.1"/>
    </source>
</evidence>
<dbReference type="Gene3D" id="3.40.50.300">
    <property type="entry name" value="P-loop containing nucleotide triphosphate hydrolases"/>
    <property type="match status" value="2"/>
</dbReference>
<keyword evidence="4" id="KW-0067">ATP-binding</keyword>
<proteinExistence type="predicted"/>